<protein>
    <recommendedName>
        <fullName evidence="3">Glycosyl hydrolase family 76</fullName>
    </recommendedName>
</protein>
<proteinExistence type="predicted"/>
<reference evidence="1 2" key="2">
    <citation type="submission" date="2019-07" db="EMBL/GenBank/DDBJ databases">
        <title>Seonamhaeicola sp. W255 draft genome.</title>
        <authorList>
            <person name="Zhang X.-Y."/>
            <person name="Zhang R."/>
            <person name="Zhong Y.-L."/>
            <person name="Du Z.-J."/>
        </authorList>
    </citation>
    <scope>NUCLEOTIDE SEQUENCE [LARGE SCALE GENOMIC DNA]</scope>
    <source>
        <strain evidence="1 2">W255</strain>
    </source>
</reference>
<comment type="caution">
    <text evidence="1">The sequence shown here is derived from an EMBL/GenBank/DDBJ whole genome shotgun (WGS) entry which is preliminary data.</text>
</comment>
<sequence>MKRRTFVRNTSLFGASLFSLPPLMTLSNCKPEVPLKSLLKKQALLSFWRFTEVWNFKDFWKRGNTFDACLVFVDALQNQWPDDSDVIEIQKEVEKMLKENLEFFHSYDPGKLWADDFGWWGLMALNARKHLLKIGNIELANAYLKLSTDLCWEYKKKTAYDNSDEGFPVLHGCRNGDANGESKGVKNTVTNVLLFLLSSRIYRCLSEEDIANGDKYLDMAYRQWLWFDEWSNLKDYEYLKKLTTEGVLVQERPMAFVEGSTYIEKIHPPWAEGWIWSGDQGMLVASLIDILAIADDLDDYLKRTNIYPDFDTGTFKSKINNLIKKLAKGIQNGLIANSDGIIREAPCYSSFGPEHGRDYLAGRGIMVRYLVQDEIKKHLNIDMTDNISKTFEAIWNTRDIATNQFKPEFTTAENDKLYIEQFRQLWGLADDVYEWNLDKMKEKNKFGVCQSIGLDVLGATIRSLNEN</sequence>
<name>A0A562YHW0_9FLAO</name>
<dbReference type="Gene3D" id="1.50.10.20">
    <property type="match status" value="1"/>
</dbReference>
<dbReference type="AlphaFoldDB" id="A0A562YHW0"/>
<evidence type="ECO:0000313" key="2">
    <source>
        <dbReference type="Proteomes" id="UP000295814"/>
    </source>
</evidence>
<accession>A0A562YHW0</accession>
<dbReference type="OrthoDB" id="1113373at2"/>
<reference evidence="1 2" key="1">
    <citation type="submission" date="2019-03" db="EMBL/GenBank/DDBJ databases">
        <authorList>
            <person name="Zhong Y.L."/>
        </authorList>
    </citation>
    <scope>NUCLEOTIDE SEQUENCE [LARGE SCALE GENOMIC DNA]</scope>
    <source>
        <strain evidence="1 2">W255</strain>
    </source>
</reference>
<dbReference type="RefSeq" id="WP_133354454.1">
    <property type="nucleotide sequence ID" value="NZ_SMZJ02000001.1"/>
</dbReference>
<keyword evidence="2" id="KW-1185">Reference proteome</keyword>
<gene>
    <name evidence="1" type="ORF">E1J38_001850</name>
</gene>
<evidence type="ECO:0008006" key="3">
    <source>
        <dbReference type="Google" id="ProtNLM"/>
    </source>
</evidence>
<dbReference type="EMBL" id="SMZJ02000001">
    <property type="protein sequence ID" value="TWO34623.1"/>
    <property type="molecule type" value="Genomic_DNA"/>
</dbReference>
<dbReference type="Proteomes" id="UP000295814">
    <property type="component" value="Unassembled WGS sequence"/>
</dbReference>
<evidence type="ECO:0000313" key="1">
    <source>
        <dbReference type="EMBL" id="TWO34623.1"/>
    </source>
</evidence>
<organism evidence="1 2">
    <name type="scientific">Seonamhaeicola sediminis</name>
    <dbReference type="NCBI Taxonomy" id="2528206"/>
    <lineage>
        <taxon>Bacteria</taxon>
        <taxon>Pseudomonadati</taxon>
        <taxon>Bacteroidota</taxon>
        <taxon>Flavobacteriia</taxon>
        <taxon>Flavobacteriales</taxon>
        <taxon>Flavobacteriaceae</taxon>
    </lineage>
</organism>